<dbReference type="Pfam" id="PF01345">
    <property type="entry name" value="DUF11"/>
    <property type="match status" value="1"/>
</dbReference>
<dbReference type="AlphaFoldDB" id="A0A9X1VM50"/>
<dbReference type="Proteomes" id="UP001139369">
    <property type="component" value="Unassembled WGS sequence"/>
</dbReference>
<dbReference type="RefSeq" id="WP_242177211.1">
    <property type="nucleotide sequence ID" value="NZ_JAKQYM010000001.1"/>
</dbReference>
<name>A0A9X1VM50_9FLAO</name>
<dbReference type="Gene3D" id="2.60.40.10">
    <property type="entry name" value="Immunoglobulins"/>
    <property type="match status" value="1"/>
</dbReference>
<comment type="caution">
    <text evidence="2">The sequence shown here is derived from an EMBL/GenBank/DDBJ whole genome shotgun (WGS) entry which is preliminary data.</text>
</comment>
<dbReference type="InterPro" id="IPR001434">
    <property type="entry name" value="OmcB-like_DUF11"/>
</dbReference>
<evidence type="ECO:0000313" key="3">
    <source>
        <dbReference type="Proteomes" id="UP001139369"/>
    </source>
</evidence>
<dbReference type="EMBL" id="JAKQYM010000001">
    <property type="protein sequence ID" value="MCI2228098.1"/>
    <property type="molecule type" value="Genomic_DNA"/>
</dbReference>
<evidence type="ECO:0000313" key="2">
    <source>
        <dbReference type="EMBL" id="MCI2228098.1"/>
    </source>
</evidence>
<gene>
    <name evidence="2" type="ORF">MC378_02885</name>
</gene>
<sequence>MKIKNGSTIFILFVFVFLCKNNIYSIDVGLNKINKFEFKHTTKSKEFVTNDFGTLPKNEIIPLVNDANFNGITVNGSENCITVPFVGTSCTEDWTSVANVLDGNLTNFTTSSILLTDIDKLTITYPTEDIPAGTYAGFRIESSSILGLLGNITITTQDSNGDTVETYSPSTNLLSGTLDFSGPTNIGFVTTSSFRKIEIKVSGLLDISSLKVYYAFIKLYEENATALPCNDVVEITNNQYPVEIDEIGTSGINVSLIGDVIKNADYAIDSDQTNHATLNAGAIGVGVAATSYLSIKKQSDYATGLITPFAAGTYAGFNVTLANLLEVGVLDNIIITTYLGNAKQESSDTSSNLIDVPLLGAATQNKGFITTLEYDEIRITVSKPIGITLGEVQVNYPIIKKYCSNTDTSNCNIQEPWTNTSYPVEVYTPNTSGLLGVGNDITNLENIISESTTDYAELGLNVSLASDLEIGVYDVLDNYTGANFVGFDIEVASIADVNLLNNISISTYKDGSNTLVETASGSSMLLGVPLLSASNKQTIGFLTTQEFDEVRIKFSSTLNANVGTIKIYKSFIQKMCVTDLACNTSYALNAPTFSTYIDFQQTGVSDLACVGCSLNDTNNLLTSSDTDYATINVLASVAGSASLTVRDATNTYPSGSYAGFAVNYDSSLVSLDLFNNSIKIETLDANGDVIESQTGSNLIGLSLLTNLIGTAGTGNANIGFKTTQAYQGIKLTVSKLVGVDLNPLLNNNEVKVYGAFVDTRGATGGNFDTCLIDLSIGKTVEKSILKLGNTIVFNITIKNTGGIAANEVKVKDLLPEGLTFNEAASVIPDNTTYDEATGIWDFGDLEINVGESYTLKLAATITKPGEIIINKSEIYSTNLYQLDIDSTPNSNN</sequence>
<dbReference type="NCBIfam" id="TIGR01451">
    <property type="entry name" value="B_ant_repeat"/>
    <property type="match status" value="1"/>
</dbReference>
<dbReference type="InterPro" id="IPR013783">
    <property type="entry name" value="Ig-like_fold"/>
</dbReference>
<protein>
    <submittedName>
        <fullName evidence="2">DUF11 domain-containing protein</fullName>
    </submittedName>
</protein>
<reference evidence="2" key="1">
    <citation type="submission" date="2022-02" db="EMBL/GenBank/DDBJ databases">
        <title>Polaribacter sp. MSW13, isolated from seawater.</title>
        <authorList>
            <person name="Kristyanto S."/>
            <person name="Jung J."/>
            <person name="Jeon C.O."/>
        </authorList>
    </citation>
    <scope>NUCLEOTIDE SEQUENCE</scope>
    <source>
        <strain evidence="2">MSW13</strain>
    </source>
</reference>
<evidence type="ECO:0000259" key="1">
    <source>
        <dbReference type="Pfam" id="PF01345"/>
    </source>
</evidence>
<accession>A0A9X1VM50</accession>
<dbReference type="InterPro" id="IPR047589">
    <property type="entry name" value="DUF11_rpt"/>
</dbReference>
<proteinExistence type="predicted"/>
<feature type="domain" description="DUF11" evidence="1">
    <location>
        <begin position="773"/>
        <end position="891"/>
    </location>
</feature>
<organism evidence="2 3">
    <name type="scientific">Polaribacter marinus</name>
    <dbReference type="NCBI Taxonomy" id="2916838"/>
    <lineage>
        <taxon>Bacteria</taxon>
        <taxon>Pseudomonadati</taxon>
        <taxon>Bacteroidota</taxon>
        <taxon>Flavobacteriia</taxon>
        <taxon>Flavobacteriales</taxon>
        <taxon>Flavobacteriaceae</taxon>
    </lineage>
</organism>
<keyword evidence="3" id="KW-1185">Reference proteome</keyword>